<evidence type="ECO:0000313" key="10">
    <source>
        <dbReference type="Proteomes" id="UP001497444"/>
    </source>
</evidence>
<dbReference type="EC" id="3.4.21.-" evidence="6"/>
<name>A0ABP0WX26_9BRYO</name>
<evidence type="ECO:0000313" key="9">
    <source>
        <dbReference type="EMBL" id="CAK9271414.1"/>
    </source>
</evidence>
<comment type="similarity">
    <text evidence="1 6">Belongs to the peptidase S9A family.</text>
</comment>
<dbReference type="SUPFAM" id="SSF53474">
    <property type="entry name" value="alpha/beta-Hydrolases"/>
    <property type="match status" value="1"/>
</dbReference>
<evidence type="ECO:0000259" key="7">
    <source>
        <dbReference type="Pfam" id="PF00326"/>
    </source>
</evidence>
<evidence type="ECO:0000256" key="2">
    <source>
        <dbReference type="ARBA" id="ARBA00022670"/>
    </source>
</evidence>
<dbReference type="InterPro" id="IPR002470">
    <property type="entry name" value="Peptidase_S9A"/>
</dbReference>
<dbReference type="EMBL" id="OZ020099">
    <property type="protein sequence ID" value="CAK9271414.1"/>
    <property type="molecule type" value="Genomic_DNA"/>
</dbReference>
<gene>
    <name evidence="9" type="ORF">CSSPJE1EN1_LOCUS16892</name>
</gene>
<dbReference type="Pfam" id="PF02897">
    <property type="entry name" value="Peptidase_S9_N"/>
    <property type="match status" value="1"/>
</dbReference>
<keyword evidence="10" id="KW-1185">Reference proteome</keyword>
<evidence type="ECO:0000256" key="6">
    <source>
        <dbReference type="RuleBase" id="RU368024"/>
    </source>
</evidence>
<evidence type="ECO:0000256" key="1">
    <source>
        <dbReference type="ARBA" id="ARBA00005228"/>
    </source>
</evidence>
<evidence type="ECO:0000256" key="5">
    <source>
        <dbReference type="ARBA" id="ARBA00045448"/>
    </source>
</evidence>
<dbReference type="InterPro" id="IPR029058">
    <property type="entry name" value="AB_hydrolase_fold"/>
</dbReference>
<protein>
    <recommendedName>
        <fullName evidence="6">Prolyl endopeptidase</fullName>
        <ecNumber evidence="6">3.4.21.-</ecNumber>
    </recommendedName>
</protein>
<sequence>MSKLPRVLSSLLFSCRPGDISRDFFPGCCRLLAGSRRDCYGTTAASLGDPLRFPVAPVAPKRPLTKTAHGFQWCDPYHWLSNPADPATLDYLNRENTFADTVMRETLQLQHNLEIEMESRLGKELSTPPERWGSWWYYTRVPEGEEYPVYCRKRAVADCDAWTFSREEVLLDQNVIAQRFGYAHLGMCKLSGDQQLMAYTLDVKGREEFTMFVKDLTTGQLLSEHTTEGIVSVEWARNEPCIFYTVTDSQMRPSKIFQRRLDSSTGNKLVLEDNDASRFVDVARTKDWRFITLNVNSKTSSEVYLLDAKDPEQALQRVEPRRSDVEYFVEHHDGFLYILTNSGLGCNYRLVQCPVDSTSSKHWQEVVAVEDGVCIEDMDIFHKHLVLYERRQGLPSVQVLDLPLSNFHKARGRRLALPQQVCTITPGVNQDFFSSTLRITVASPTMPEAVFNYDLVTGEATLLQQEEFIERNESTVCPAFCSESSSNQDEKPPMSSASHKYIVENGGRDLLDLSNLYVCERVLVPSTDEVKVPLTLIYHRKFKRNGSNPALLIGYGAYGEVLETDWCSDRLSLLNRGWVLAFAHVRGGGELGKSWHHAGRLMNKANSIQDFLACATYLLDYKYAHQTRLAAWGISAGGLLVGAAINQCPNLFNAVILKVPFLDLCNTMLDTNLPLTVHEYDEWGNPQDPSQFHYMRSYSPCDTVKIGASYPAMLVMASFHDTRVGYWEAAKWVAKIRDYADNNTSKPVLLKTSMTSGHFGEGGRHQHLKAAALEYAFLMKMMGT</sequence>
<accession>A0ABP0WX26</accession>
<keyword evidence="4 6" id="KW-0720">Serine protease</keyword>
<dbReference type="InterPro" id="IPR001375">
    <property type="entry name" value="Peptidase_S9_cat"/>
</dbReference>
<reference evidence="9" key="1">
    <citation type="submission" date="2024-02" db="EMBL/GenBank/DDBJ databases">
        <authorList>
            <consortium name="ELIXIR-Norway"/>
            <consortium name="Elixir Norway"/>
        </authorList>
    </citation>
    <scope>NUCLEOTIDE SEQUENCE</scope>
</reference>
<evidence type="ECO:0000256" key="3">
    <source>
        <dbReference type="ARBA" id="ARBA00022801"/>
    </source>
</evidence>
<dbReference type="Gene3D" id="3.40.50.1820">
    <property type="entry name" value="alpha/beta hydrolase"/>
    <property type="match status" value="1"/>
</dbReference>
<proteinExistence type="inferred from homology"/>
<dbReference type="Proteomes" id="UP001497444">
    <property type="component" value="Chromosome 4"/>
</dbReference>
<dbReference type="PANTHER" id="PTHR11757:SF19">
    <property type="entry name" value="PROLYL ENDOPEPTIDASE-LIKE"/>
    <property type="match status" value="1"/>
</dbReference>
<feature type="domain" description="Peptidase S9A N-terminal" evidence="8">
    <location>
        <begin position="57"/>
        <end position="465"/>
    </location>
</feature>
<dbReference type="Pfam" id="PF00326">
    <property type="entry name" value="Peptidase_S9"/>
    <property type="match status" value="1"/>
</dbReference>
<feature type="domain" description="Peptidase S9 prolyl oligopeptidase catalytic" evidence="7">
    <location>
        <begin position="570"/>
        <end position="783"/>
    </location>
</feature>
<dbReference type="SUPFAM" id="SSF50993">
    <property type="entry name" value="Peptidase/esterase 'gauge' domain"/>
    <property type="match status" value="1"/>
</dbReference>
<dbReference type="PRINTS" id="PR00862">
    <property type="entry name" value="PROLIGOPTASE"/>
</dbReference>
<evidence type="ECO:0000256" key="4">
    <source>
        <dbReference type="ARBA" id="ARBA00022825"/>
    </source>
</evidence>
<keyword evidence="3 6" id="KW-0378">Hydrolase</keyword>
<evidence type="ECO:0000259" key="8">
    <source>
        <dbReference type="Pfam" id="PF02897"/>
    </source>
</evidence>
<comment type="function">
    <text evidence="5">Serine peptidase whose precise substrate specificity remains unclear. Does not cleave peptides after a arginine or lysine residue. Regulates trans-Golgi network morphology and sorting by regulating the membrane binding of the AP-1 complex. May play a role in the regulation of synaptic vesicle exocytosis.</text>
</comment>
<keyword evidence="2 6" id="KW-0645">Protease</keyword>
<dbReference type="InterPro" id="IPR051543">
    <property type="entry name" value="Serine_Peptidase_S9A"/>
</dbReference>
<dbReference type="PANTHER" id="PTHR11757">
    <property type="entry name" value="PROTEASE FAMILY S9A OLIGOPEPTIDASE"/>
    <property type="match status" value="1"/>
</dbReference>
<organism evidence="9 10">
    <name type="scientific">Sphagnum jensenii</name>
    <dbReference type="NCBI Taxonomy" id="128206"/>
    <lineage>
        <taxon>Eukaryota</taxon>
        <taxon>Viridiplantae</taxon>
        <taxon>Streptophyta</taxon>
        <taxon>Embryophyta</taxon>
        <taxon>Bryophyta</taxon>
        <taxon>Sphagnophytina</taxon>
        <taxon>Sphagnopsida</taxon>
        <taxon>Sphagnales</taxon>
        <taxon>Sphagnaceae</taxon>
        <taxon>Sphagnum</taxon>
    </lineage>
</organism>
<dbReference type="InterPro" id="IPR023302">
    <property type="entry name" value="Pept_S9A_N"/>
</dbReference>
<dbReference type="Gene3D" id="2.130.10.120">
    <property type="entry name" value="Prolyl oligopeptidase, N-terminal domain"/>
    <property type="match status" value="1"/>
</dbReference>